<evidence type="ECO:0000259" key="5">
    <source>
        <dbReference type="PROSITE" id="PS50111"/>
    </source>
</evidence>
<dbReference type="EMBL" id="LRDH01000046">
    <property type="protein sequence ID" value="PPV17133.1"/>
    <property type="molecule type" value="Genomic_DNA"/>
</dbReference>
<evidence type="ECO:0000259" key="6">
    <source>
        <dbReference type="PROSITE" id="PS50885"/>
    </source>
</evidence>
<dbReference type="PROSITE" id="PS50885">
    <property type="entry name" value="HAMP"/>
    <property type="match status" value="1"/>
</dbReference>
<gene>
    <name evidence="7" type="ORF">AWN73_08635</name>
    <name evidence="8" type="ORF">AWN73_08680</name>
</gene>
<evidence type="ECO:0000256" key="3">
    <source>
        <dbReference type="PROSITE-ProRule" id="PRU00284"/>
    </source>
</evidence>
<dbReference type="Pfam" id="PF00015">
    <property type="entry name" value="MCPsignal"/>
    <property type="match status" value="1"/>
</dbReference>
<feature type="domain" description="HAMP" evidence="6">
    <location>
        <begin position="255"/>
        <end position="307"/>
    </location>
</feature>
<feature type="transmembrane region" description="Helical" evidence="4">
    <location>
        <begin position="230"/>
        <end position="247"/>
    </location>
</feature>
<dbReference type="Gene3D" id="6.10.340.10">
    <property type="match status" value="1"/>
</dbReference>
<evidence type="ECO:0000313" key="8">
    <source>
        <dbReference type="EMBL" id="PPV17133.1"/>
    </source>
</evidence>
<evidence type="ECO:0000313" key="9">
    <source>
        <dbReference type="Proteomes" id="UP000238081"/>
    </source>
</evidence>
<dbReference type="Proteomes" id="UP000238081">
    <property type="component" value="Unassembled WGS sequence"/>
</dbReference>
<dbReference type="GO" id="GO:0006935">
    <property type="term" value="P:chemotaxis"/>
    <property type="evidence" value="ECO:0007669"/>
    <property type="project" value="UniProtKB-KW"/>
</dbReference>
<dbReference type="InterPro" id="IPR024478">
    <property type="entry name" value="HlyB_4HB_MCP"/>
</dbReference>
<dbReference type="CDD" id="cd11386">
    <property type="entry name" value="MCP_signal"/>
    <property type="match status" value="1"/>
</dbReference>
<comment type="caution">
    <text evidence="8">The sequence shown here is derived from an EMBL/GenBank/DDBJ whole genome shotgun (WGS) entry which is preliminary data.</text>
</comment>
<keyword evidence="4" id="KW-0812">Transmembrane</keyword>
<keyword evidence="3" id="KW-0807">Transducer</keyword>
<feature type="transmembrane region" description="Helical" evidence="4">
    <location>
        <begin position="57"/>
        <end position="81"/>
    </location>
</feature>
<dbReference type="PRINTS" id="PR00260">
    <property type="entry name" value="CHEMTRNSDUCR"/>
</dbReference>
<dbReference type="GO" id="GO:0007165">
    <property type="term" value="P:signal transduction"/>
    <property type="evidence" value="ECO:0007669"/>
    <property type="project" value="UniProtKB-KW"/>
</dbReference>
<dbReference type="PROSITE" id="PS50111">
    <property type="entry name" value="CHEMOTAXIS_TRANSDUC_2"/>
    <property type="match status" value="1"/>
</dbReference>
<dbReference type="RefSeq" id="WP_043661194.1">
    <property type="nucleotide sequence ID" value="NZ_JSEG01000001.1"/>
</dbReference>
<dbReference type="Pfam" id="PF18947">
    <property type="entry name" value="HAMP_2"/>
    <property type="match status" value="1"/>
</dbReference>
<protein>
    <submittedName>
        <fullName evidence="8">Chemotaxis protein</fullName>
    </submittedName>
</protein>
<keyword evidence="4" id="KW-1133">Transmembrane helix</keyword>
<dbReference type="PANTHER" id="PTHR43531:SF11">
    <property type="entry name" value="METHYL-ACCEPTING CHEMOTAXIS PROTEIN 3"/>
    <property type="match status" value="1"/>
</dbReference>
<evidence type="ECO:0000313" key="7">
    <source>
        <dbReference type="EMBL" id="PPV17124.1"/>
    </source>
</evidence>
<name>A0A2S7FDU9_CLOBU</name>
<dbReference type="PANTHER" id="PTHR43531">
    <property type="entry name" value="PROTEIN ICFG"/>
    <property type="match status" value="1"/>
</dbReference>
<organism evidence="8 9">
    <name type="scientific">Clostridium butyricum</name>
    <dbReference type="NCBI Taxonomy" id="1492"/>
    <lineage>
        <taxon>Bacteria</taxon>
        <taxon>Bacillati</taxon>
        <taxon>Bacillota</taxon>
        <taxon>Clostridia</taxon>
        <taxon>Eubacteriales</taxon>
        <taxon>Clostridiaceae</taxon>
        <taxon>Clostridium</taxon>
    </lineage>
</organism>
<keyword evidence="4" id="KW-0472">Membrane</keyword>
<accession>A0A2S7FDU9</accession>
<dbReference type="AlphaFoldDB" id="A0A2S7FDU9"/>
<keyword evidence="1" id="KW-0145">Chemotaxis</keyword>
<reference evidence="8 9" key="1">
    <citation type="submission" date="2016-01" db="EMBL/GenBank/DDBJ databases">
        <title>Characterization of the Clostridium difficile lineages that are prevalent in Hong Kong and China.</title>
        <authorList>
            <person name="Kwok J.S.-L."/>
            <person name="Lam W.-Y."/>
            <person name="Ip M."/>
            <person name="Chan T.-F."/>
            <person name="Hawkey P.M."/>
            <person name="Tsui S.K.-W."/>
        </authorList>
    </citation>
    <scope>NUCLEOTIDE SEQUENCE [LARGE SCALE GENOMIC DNA]</scope>
    <source>
        <strain evidence="8 9">300064</strain>
    </source>
</reference>
<sequence>MMLNKSKFKLGFNLKKSIKNLGEFTKKLQRFNKTEGNSKSKIKFYGKIKDYNLKKKLTLGFGSIMIVNIVFMIFLLVSMGVMSQKINRLYNGPFVTNNSVWDTRISLLNIDRYMYRSMLESDQNRIGKFIKLADEEENVLQEKVTKLKNSDNVDGQLLNDFQINLDEALKDRKKISDSLLSGDKYAARIIMDSGYKSKIENCEEFISEMYNLSHKDAEKFIKVSNISRNIAIVVALCGVIFIMFICFKITKYITSKILEGISHVTDVSNNLANGVLKTSEDYDSNDEMGMMSRNLNGTISILDSYIGDISNVLKELSEGNLNTKVKIKYSGDFLEIENSLKNIITSLNSVFLSINNASCIVSRGAKEISVTGELLSEGSDHQAKSIEEVVESIIDISDKIKDNTKNSIEVDKLFDNTTKMINDENDRMNLLLQSMDKINKSSEKINEIIDTIKSIADDTNLLALNAAIEAARAGEYGRGFSVVADEVSKLAKQSQDAVKSTTRIINDSINSILEGTGIVKEISEDLNVISEDVNNVSNLVKKITMSSEEQLFHINSITGKIDDISCVIESNLEIVEKTKLSANELARESGILDEEIRRFNFSMEM</sequence>
<dbReference type="InterPro" id="IPR003660">
    <property type="entry name" value="HAMP_dom"/>
</dbReference>
<dbReference type="Pfam" id="PF00672">
    <property type="entry name" value="HAMP"/>
    <property type="match status" value="1"/>
</dbReference>
<dbReference type="Pfam" id="PF12729">
    <property type="entry name" value="4HB_MCP_1"/>
    <property type="match status" value="1"/>
</dbReference>
<dbReference type="GO" id="GO:0016020">
    <property type="term" value="C:membrane"/>
    <property type="evidence" value="ECO:0007669"/>
    <property type="project" value="InterPro"/>
</dbReference>
<evidence type="ECO:0000256" key="1">
    <source>
        <dbReference type="ARBA" id="ARBA00022500"/>
    </source>
</evidence>
<dbReference type="EMBL" id="LRDH01000046">
    <property type="protein sequence ID" value="PPV17124.1"/>
    <property type="molecule type" value="Genomic_DNA"/>
</dbReference>
<feature type="domain" description="Methyl-accepting transducer" evidence="5">
    <location>
        <begin position="357"/>
        <end position="586"/>
    </location>
</feature>
<dbReference type="SMART" id="SM00283">
    <property type="entry name" value="MA"/>
    <property type="match status" value="1"/>
</dbReference>
<dbReference type="Gene3D" id="1.10.287.950">
    <property type="entry name" value="Methyl-accepting chemotaxis protein"/>
    <property type="match status" value="1"/>
</dbReference>
<evidence type="ECO:0000256" key="2">
    <source>
        <dbReference type="ARBA" id="ARBA00029447"/>
    </source>
</evidence>
<dbReference type="InterPro" id="IPR004089">
    <property type="entry name" value="MCPsignal_dom"/>
</dbReference>
<dbReference type="SUPFAM" id="SSF58104">
    <property type="entry name" value="Methyl-accepting chemotaxis protein (MCP) signaling domain"/>
    <property type="match status" value="1"/>
</dbReference>
<evidence type="ECO:0000256" key="4">
    <source>
        <dbReference type="SAM" id="Phobius"/>
    </source>
</evidence>
<proteinExistence type="inferred from homology"/>
<comment type="similarity">
    <text evidence="2">Belongs to the methyl-accepting chemotaxis (MCP) protein family.</text>
</comment>
<dbReference type="InterPro" id="IPR051310">
    <property type="entry name" value="MCP_chemotaxis"/>
</dbReference>
<dbReference type="GO" id="GO:0004888">
    <property type="term" value="F:transmembrane signaling receptor activity"/>
    <property type="evidence" value="ECO:0007669"/>
    <property type="project" value="InterPro"/>
</dbReference>
<dbReference type="InterPro" id="IPR004090">
    <property type="entry name" value="Chemotax_Me-accpt_rcpt"/>
</dbReference>